<accession>A0A6S7FS37</accession>
<dbReference type="AlphaFoldDB" id="A0A6S7FS37"/>
<reference evidence="1" key="1">
    <citation type="submission" date="2020-04" db="EMBL/GenBank/DDBJ databases">
        <authorList>
            <person name="Alioto T."/>
            <person name="Alioto T."/>
            <person name="Gomez Garrido J."/>
        </authorList>
    </citation>
    <scope>NUCLEOTIDE SEQUENCE</scope>
    <source>
        <strain evidence="1">A484AB</strain>
    </source>
</reference>
<gene>
    <name evidence="1" type="ORF">PACLA_8A079096</name>
</gene>
<protein>
    <submittedName>
        <fullName evidence="1">Uncharacterized protein</fullName>
    </submittedName>
</protein>
<dbReference type="EMBL" id="CACRXK020000303">
    <property type="protein sequence ID" value="CAB3980567.1"/>
    <property type="molecule type" value="Genomic_DNA"/>
</dbReference>
<keyword evidence="2" id="KW-1185">Reference proteome</keyword>
<dbReference type="OrthoDB" id="5949994at2759"/>
<comment type="caution">
    <text evidence="1">The sequence shown here is derived from an EMBL/GenBank/DDBJ whole genome shotgun (WGS) entry which is preliminary data.</text>
</comment>
<evidence type="ECO:0000313" key="2">
    <source>
        <dbReference type="Proteomes" id="UP001152795"/>
    </source>
</evidence>
<dbReference type="Proteomes" id="UP001152795">
    <property type="component" value="Unassembled WGS sequence"/>
</dbReference>
<name>A0A6S7FS37_PARCT</name>
<organism evidence="1 2">
    <name type="scientific">Paramuricea clavata</name>
    <name type="common">Red gorgonian</name>
    <name type="synonym">Violescent sea-whip</name>
    <dbReference type="NCBI Taxonomy" id="317549"/>
    <lineage>
        <taxon>Eukaryota</taxon>
        <taxon>Metazoa</taxon>
        <taxon>Cnidaria</taxon>
        <taxon>Anthozoa</taxon>
        <taxon>Octocorallia</taxon>
        <taxon>Malacalcyonacea</taxon>
        <taxon>Plexauridae</taxon>
        <taxon>Paramuricea</taxon>
    </lineage>
</organism>
<evidence type="ECO:0000313" key="1">
    <source>
        <dbReference type="EMBL" id="CAB3980567.1"/>
    </source>
</evidence>
<sequence length="301" mass="34478">MAAAQIKESAEAKDTKVFYEIRDIDLIAKEFKHHDFCYREFTRKVANANTKQFEDNDAKDTRYRSKLKNRIVTKFPDQLLFLTIDAKTPQVVISCEGTNKNTLLKNHEEVIKQAAEYVREDIREYARDSPELQWPPYIEELAAETRPVPSSVRSFLIRLLTDDRYSPSLNAQRLVQSYAADLVHGVTRGNVMTAKHFLIGLGLHSITGKKKPIQLLNLLEHSIDYNMEESQFTMERSTSKVKFARTGKRSIAQSHMEGEEMQVNPKKEPPSFVNYSADEIVKIKPETVCGTFPDVDDTSTD</sequence>
<proteinExistence type="predicted"/>